<dbReference type="PROSITE" id="PS51257">
    <property type="entry name" value="PROKAR_LIPOPROTEIN"/>
    <property type="match status" value="1"/>
</dbReference>
<dbReference type="RefSeq" id="WP_188850795.1">
    <property type="nucleotide sequence ID" value="NZ_BMJJ01000004.1"/>
</dbReference>
<evidence type="ECO:0000313" key="2">
    <source>
        <dbReference type="EMBL" id="GGD16315.1"/>
    </source>
</evidence>
<evidence type="ECO:0000313" key="3">
    <source>
        <dbReference type="Proteomes" id="UP000613160"/>
    </source>
</evidence>
<accession>A0A916XW41</accession>
<organism evidence="2 3">
    <name type="scientific">Aureimonas glaciei</name>
    <dbReference type="NCBI Taxonomy" id="1776957"/>
    <lineage>
        <taxon>Bacteria</taxon>
        <taxon>Pseudomonadati</taxon>
        <taxon>Pseudomonadota</taxon>
        <taxon>Alphaproteobacteria</taxon>
        <taxon>Hyphomicrobiales</taxon>
        <taxon>Aurantimonadaceae</taxon>
        <taxon>Aureimonas</taxon>
    </lineage>
</organism>
<dbReference type="EMBL" id="BMJJ01000004">
    <property type="protein sequence ID" value="GGD16315.1"/>
    <property type="molecule type" value="Genomic_DNA"/>
</dbReference>
<comment type="caution">
    <text evidence="2">The sequence shown here is derived from an EMBL/GenBank/DDBJ whole genome shotgun (WGS) entry which is preliminary data.</text>
</comment>
<keyword evidence="3" id="KW-1185">Reference proteome</keyword>
<reference evidence="2" key="1">
    <citation type="journal article" date="2014" name="Int. J. Syst. Evol. Microbiol.">
        <title>Complete genome sequence of Corynebacterium casei LMG S-19264T (=DSM 44701T), isolated from a smear-ripened cheese.</title>
        <authorList>
            <consortium name="US DOE Joint Genome Institute (JGI-PGF)"/>
            <person name="Walter F."/>
            <person name="Albersmeier A."/>
            <person name="Kalinowski J."/>
            <person name="Ruckert C."/>
        </authorList>
    </citation>
    <scope>NUCLEOTIDE SEQUENCE</scope>
    <source>
        <strain evidence="2">CGMCC 1.15493</strain>
    </source>
</reference>
<feature type="region of interest" description="Disordered" evidence="1">
    <location>
        <begin position="26"/>
        <end position="75"/>
    </location>
</feature>
<name>A0A916XW41_9HYPH</name>
<evidence type="ECO:0008006" key="4">
    <source>
        <dbReference type="Google" id="ProtNLM"/>
    </source>
</evidence>
<gene>
    <name evidence="2" type="ORF">GCM10011335_18810</name>
</gene>
<feature type="compositionally biased region" description="Basic and acidic residues" evidence="1">
    <location>
        <begin position="41"/>
        <end position="75"/>
    </location>
</feature>
<dbReference type="AlphaFoldDB" id="A0A916XW41"/>
<proteinExistence type="predicted"/>
<evidence type="ECO:0000256" key="1">
    <source>
        <dbReference type="SAM" id="MobiDB-lite"/>
    </source>
</evidence>
<protein>
    <recommendedName>
        <fullName evidence="4">Lipoprotein</fullName>
    </recommendedName>
</protein>
<reference evidence="2" key="2">
    <citation type="submission" date="2020-09" db="EMBL/GenBank/DDBJ databases">
        <authorList>
            <person name="Sun Q."/>
            <person name="Zhou Y."/>
        </authorList>
    </citation>
    <scope>NUCLEOTIDE SEQUENCE</scope>
    <source>
        <strain evidence="2">CGMCC 1.15493</strain>
    </source>
</reference>
<dbReference type="Proteomes" id="UP000613160">
    <property type="component" value="Unassembled WGS sequence"/>
</dbReference>
<sequence length="104" mass="12081">MSVKSTLIIAATLGLATLTGCVDGGPRYGDGYRTPGPVVVERVDRTDRYDRRDDRRGPHVDRRGPDRRDDRYQRDDRRDGRLAELCRRDPRARECRGYNDGRRY</sequence>